<organism evidence="2 3">
    <name type="scientific">Solimonas terrae</name>
    <dbReference type="NCBI Taxonomy" id="1396819"/>
    <lineage>
        <taxon>Bacteria</taxon>
        <taxon>Pseudomonadati</taxon>
        <taxon>Pseudomonadota</taxon>
        <taxon>Gammaproteobacteria</taxon>
        <taxon>Nevskiales</taxon>
        <taxon>Nevskiaceae</taxon>
        <taxon>Solimonas</taxon>
    </lineage>
</organism>
<feature type="transmembrane region" description="Helical" evidence="1">
    <location>
        <begin position="12"/>
        <end position="31"/>
    </location>
</feature>
<keyword evidence="1" id="KW-0472">Membrane</keyword>
<keyword evidence="3" id="KW-1185">Reference proteome</keyword>
<dbReference type="EMBL" id="JAAMOW010000005">
    <property type="protein sequence ID" value="NGY05456.1"/>
    <property type="molecule type" value="Genomic_DNA"/>
</dbReference>
<evidence type="ECO:0000313" key="3">
    <source>
        <dbReference type="Proteomes" id="UP000472676"/>
    </source>
</evidence>
<keyword evidence="1" id="KW-0812">Transmembrane</keyword>
<evidence type="ECO:0000256" key="1">
    <source>
        <dbReference type="SAM" id="Phobius"/>
    </source>
</evidence>
<protein>
    <submittedName>
        <fullName evidence="2">Uncharacterized protein</fullName>
    </submittedName>
</protein>
<sequence length="150" mass="16389">MFDRLRRLMDSPLGAILGGAFYGSWATFANWSAGVHAAARIGFIHFLMSTGLTLAGVAIMNRLYHLARRPRNGAIIAFCGSMACTYTLLIGVHSLIGTPHILLTLAPGFIPTVSFCVVYPLLLLRHARQNQGTHRDDAMEVDHEVASVIR</sequence>
<gene>
    <name evidence="2" type="ORF">G7Y85_11805</name>
</gene>
<evidence type="ECO:0000313" key="2">
    <source>
        <dbReference type="EMBL" id="NGY05456.1"/>
    </source>
</evidence>
<feature type="transmembrane region" description="Helical" evidence="1">
    <location>
        <begin position="37"/>
        <end position="61"/>
    </location>
</feature>
<proteinExistence type="predicted"/>
<reference evidence="2 3" key="1">
    <citation type="journal article" date="2014" name="Int. J. Syst. Evol. Microbiol.">
        <title>Solimonas terrae sp. nov., isolated from soil.</title>
        <authorList>
            <person name="Kim S.J."/>
            <person name="Moon J.Y."/>
            <person name="Weon H.Y."/>
            <person name="Ahn J.H."/>
            <person name="Chen W.M."/>
            <person name="Kwon S.W."/>
        </authorList>
    </citation>
    <scope>NUCLEOTIDE SEQUENCE [LARGE SCALE GENOMIC DNA]</scope>
    <source>
        <strain evidence="2 3">KIS83-12</strain>
    </source>
</reference>
<accession>A0A6M2BS73</accession>
<name>A0A6M2BS73_9GAMM</name>
<keyword evidence="1" id="KW-1133">Transmembrane helix</keyword>
<dbReference type="RefSeq" id="WP_166256957.1">
    <property type="nucleotide sequence ID" value="NZ_JAAMOW010000005.1"/>
</dbReference>
<comment type="caution">
    <text evidence="2">The sequence shown here is derived from an EMBL/GenBank/DDBJ whole genome shotgun (WGS) entry which is preliminary data.</text>
</comment>
<feature type="transmembrane region" description="Helical" evidence="1">
    <location>
        <begin position="73"/>
        <end position="96"/>
    </location>
</feature>
<dbReference type="AlphaFoldDB" id="A0A6M2BS73"/>
<feature type="transmembrane region" description="Helical" evidence="1">
    <location>
        <begin position="102"/>
        <end position="124"/>
    </location>
</feature>
<dbReference type="Proteomes" id="UP000472676">
    <property type="component" value="Unassembled WGS sequence"/>
</dbReference>